<dbReference type="InterPro" id="IPR001497">
    <property type="entry name" value="MethylDNA_cys_MeTrfase_AS"/>
</dbReference>
<accession>A0A2N7U886</accession>
<dbReference type="PANTHER" id="PTHR10815">
    <property type="entry name" value="METHYLATED-DNA--PROTEIN-CYSTEINE METHYLTRANSFERASE"/>
    <property type="match status" value="1"/>
</dbReference>
<comment type="catalytic activity">
    <reaction evidence="1">
        <text>a 4-O-methyl-thymidine in DNA + L-cysteinyl-[protein] = a thymidine in DNA + S-methyl-L-cysteinyl-[protein]</text>
        <dbReference type="Rhea" id="RHEA:53428"/>
        <dbReference type="Rhea" id="RHEA-COMP:10131"/>
        <dbReference type="Rhea" id="RHEA-COMP:10132"/>
        <dbReference type="Rhea" id="RHEA-COMP:13555"/>
        <dbReference type="Rhea" id="RHEA-COMP:13556"/>
        <dbReference type="ChEBI" id="CHEBI:29950"/>
        <dbReference type="ChEBI" id="CHEBI:82612"/>
        <dbReference type="ChEBI" id="CHEBI:137386"/>
        <dbReference type="ChEBI" id="CHEBI:137387"/>
        <dbReference type="EC" id="2.1.1.63"/>
    </reaction>
</comment>
<organism evidence="11 12">
    <name type="scientific">Billgrantia endophytica</name>
    <dbReference type="NCBI Taxonomy" id="2033802"/>
    <lineage>
        <taxon>Bacteria</taxon>
        <taxon>Pseudomonadati</taxon>
        <taxon>Pseudomonadota</taxon>
        <taxon>Gammaproteobacteria</taxon>
        <taxon>Oceanospirillales</taxon>
        <taxon>Halomonadaceae</taxon>
        <taxon>Billgrantia</taxon>
    </lineage>
</organism>
<dbReference type="Gene3D" id="3.30.160.70">
    <property type="entry name" value="Methylated DNA-protein cysteine methyltransferase domain"/>
    <property type="match status" value="1"/>
</dbReference>
<dbReference type="PANTHER" id="PTHR10815:SF13">
    <property type="entry name" value="METHYLATED-DNA--PROTEIN-CYSTEINE METHYLTRANSFERASE"/>
    <property type="match status" value="1"/>
</dbReference>
<keyword evidence="7" id="KW-0234">DNA repair</keyword>
<evidence type="ECO:0000256" key="6">
    <source>
        <dbReference type="ARBA" id="ARBA00022763"/>
    </source>
</evidence>
<evidence type="ECO:0000256" key="4">
    <source>
        <dbReference type="ARBA" id="ARBA00022603"/>
    </source>
</evidence>
<keyword evidence="5 11" id="KW-0808">Transferase</keyword>
<evidence type="ECO:0000256" key="3">
    <source>
        <dbReference type="ARBA" id="ARBA00011918"/>
    </source>
</evidence>
<evidence type="ECO:0000256" key="7">
    <source>
        <dbReference type="ARBA" id="ARBA00023204"/>
    </source>
</evidence>
<dbReference type="Gene3D" id="1.10.10.10">
    <property type="entry name" value="Winged helix-like DNA-binding domain superfamily/Winged helix DNA-binding domain"/>
    <property type="match status" value="1"/>
</dbReference>
<protein>
    <recommendedName>
        <fullName evidence="3">methylated-DNA--[protein]-cysteine S-methyltransferase</fullName>
        <ecNumber evidence="3">2.1.1.63</ecNumber>
    </recommendedName>
</protein>
<dbReference type="AlphaFoldDB" id="A0A2N7U886"/>
<dbReference type="PROSITE" id="PS00374">
    <property type="entry name" value="MGMT"/>
    <property type="match status" value="1"/>
</dbReference>
<feature type="domain" description="Methylguanine DNA methyltransferase ribonuclease-like" evidence="10">
    <location>
        <begin position="9"/>
        <end position="74"/>
    </location>
</feature>
<sequence>MSMSIFTRFDSPLGEILLIADGAGGLQRLALDAKTEPDPDPTTAHRDDEALRDASGQVQGYLEGRRRSFSLTLAPGGTEPQRQVWSALLRIPYGETRTYGELAQRQGGDQAPRSISAASNANPLPILIPCHRVVATDGPGSYRCGVALKERLLTMEREAALALARHIG</sequence>
<comment type="caution">
    <text evidence="11">The sequence shown here is derived from an EMBL/GenBank/DDBJ whole genome shotgun (WGS) entry which is preliminary data.</text>
</comment>
<dbReference type="NCBIfam" id="TIGR00589">
    <property type="entry name" value="ogt"/>
    <property type="match status" value="1"/>
</dbReference>
<dbReference type="FunFam" id="1.10.10.10:FF:000214">
    <property type="entry name" value="Methylated-DNA--protein-cysteine methyltransferase"/>
    <property type="match status" value="1"/>
</dbReference>
<dbReference type="Pfam" id="PF02870">
    <property type="entry name" value="Methyltransf_1N"/>
    <property type="match status" value="1"/>
</dbReference>
<dbReference type="GO" id="GO:0003908">
    <property type="term" value="F:methylated-DNA-[protein]-cysteine S-methyltransferase activity"/>
    <property type="evidence" value="ECO:0007669"/>
    <property type="project" value="UniProtKB-EC"/>
</dbReference>
<name>A0A2N7U886_9GAMM</name>
<keyword evidence="12" id="KW-1185">Reference proteome</keyword>
<gene>
    <name evidence="11" type="ORF">C1H69_06295</name>
</gene>
<evidence type="ECO:0000256" key="2">
    <source>
        <dbReference type="ARBA" id="ARBA00008711"/>
    </source>
</evidence>
<evidence type="ECO:0000259" key="9">
    <source>
        <dbReference type="Pfam" id="PF01035"/>
    </source>
</evidence>
<dbReference type="EMBL" id="PNRF01000012">
    <property type="protein sequence ID" value="PMR76633.1"/>
    <property type="molecule type" value="Genomic_DNA"/>
</dbReference>
<evidence type="ECO:0000259" key="10">
    <source>
        <dbReference type="Pfam" id="PF02870"/>
    </source>
</evidence>
<dbReference type="OrthoDB" id="9811249at2"/>
<evidence type="ECO:0000313" key="12">
    <source>
        <dbReference type="Proteomes" id="UP000235803"/>
    </source>
</evidence>
<keyword evidence="4 11" id="KW-0489">Methyltransferase</keyword>
<dbReference type="InterPro" id="IPR036217">
    <property type="entry name" value="MethylDNA_cys_MeTrfase_DNAb"/>
</dbReference>
<feature type="domain" description="Methylated-DNA-[protein]-cysteine S-methyltransferase DNA binding" evidence="9">
    <location>
        <begin position="81"/>
        <end position="157"/>
    </location>
</feature>
<dbReference type="InterPro" id="IPR008332">
    <property type="entry name" value="MethylG_MeTrfase_N"/>
</dbReference>
<dbReference type="InterPro" id="IPR036631">
    <property type="entry name" value="MGMT_N_sf"/>
</dbReference>
<dbReference type="EC" id="2.1.1.63" evidence="3"/>
<dbReference type="GO" id="GO:0032259">
    <property type="term" value="P:methylation"/>
    <property type="evidence" value="ECO:0007669"/>
    <property type="project" value="UniProtKB-KW"/>
</dbReference>
<reference evidence="11 12" key="1">
    <citation type="submission" date="2018-01" db="EMBL/GenBank/DDBJ databases">
        <title>Halomonas endophytica sp. nov., isolated from storage liquid in the stems of Populus euphratica.</title>
        <authorList>
            <person name="Chen C."/>
        </authorList>
    </citation>
    <scope>NUCLEOTIDE SEQUENCE [LARGE SCALE GENOMIC DNA]</scope>
    <source>
        <strain evidence="11 12">MC28</strain>
    </source>
</reference>
<proteinExistence type="inferred from homology"/>
<comment type="similarity">
    <text evidence="2">Belongs to the MGMT family.</text>
</comment>
<evidence type="ECO:0000256" key="5">
    <source>
        <dbReference type="ARBA" id="ARBA00022679"/>
    </source>
</evidence>
<evidence type="ECO:0000256" key="8">
    <source>
        <dbReference type="ARBA" id="ARBA00049348"/>
    </source>
</evidence>
<keyword evidence="6" id="KW-0227">DNA damage</keyword>
<dbReference type="InterPro" id="IPR014048">
    <property type="entry name" value="MethylDNA_cys_MeTrfase_DNA-bd"/>
</dbReference>
<dbReference type="GO" id="GO:0006281">
    <property type="term" value="P:DNA repair"/>
    <property type="evidence" value="ECO:0007669"/>
    <property type="project" value="UniProtKB-KW"/>
</dbReference>
<evidence type="ECO:0000313" key="11">
    <source>
        <dbReference type="EMBL" id="PMR76633.1"/>
    </source>
</evidence>
<dbReference type="CDD" id="cd06445">
    <property type="entry name" value="ATase"/>
    <property type="match status" value="1"/>
</dbReference>
<dbReference type="Pfam" id="PF01035">
    <property type="entry name" value="DNA_binding_1"/>
    <property type="match status" value="1"/>
</dbReference>
<dbReference type="SUPFAM" id="SSF46767">
    <property type="entry name" value="Methylated DNA-protein cysteine methyltransferase, C-terminal domain"/>
    <property type="match status" value="1"/>
</dbReference>
<dbReference type="Proteomes" id="UP000235803">
    <property type="component" value="Unassembled WGS sequence"/>
</dbReference>
<dbReference type="SUPFAM" id="SSF53155">
    <property type="entry name" value="Methylated DNA-protein cysteine methyltransferase domain"/>
    <property type="match status" value="1"/>
</dbReference>
<comment type="catalytic activity">
    <reaction evidence="8">
        <text>a 6-O-methyl-2'-deoxyguanosine in DNA + L-cysteinyl-[protein] = S-methyl-L-cysteinyl-[protein] + a 2'-deoxyguanosine in DNA</text>
        <dbReference type="Rhea" id="RHEA:24000"/>
        <dbReference type="Rhea" id="RHEA-COMP:10131"/>
        <dbReference type="Rhea" id="RHEA-COMP:10132"/>
        <dbReference type="Rhea" id="RHEA-COMP:11367"/>
        <dbReference type="Rhea" id="RHEA-COMP:11368"/>
        <dbReference type="ChEBI" id="CHEBI:29950"/>
        <dbReference type="ChEBI" id="CHEBI:82612"/>
        <dbReference type="ChEBI" id="CHEBI:85445"/>
        <dbReference type="ChEBI" id="CHEBI:85448"/>
        <dbReference type="EC" id="2.1.1.63"/>
    </reaction>
</comment>
<dbReference type="InterPro" id="IPR036388">
    <property type="entry name" value="WH-like_DNA-bd_sf"/>
</dbReference>
<evidence type="ECO:0000256" key="1">
    <source>
        <dbReference type="ARBA" id="ARBA00001286"/>
    </source>
</evidence>